<organism evidence="1 2">
    <name type="scientific">Steinernema carpocapsae</name>
    <name type="common">Entomopathogenic nematode</name>
    <dbReference type="NCBI Taxonomy" id="34508"/>
    <lineage>
        <taxon>Eukaryota</taxon>
        <taxon>Metazoa</taxon>
        <taxon>Ecdysozoa</taxon>
        <taxon>Nematoda</taxon>
        <taxon>Chromadorea</taxon>
        <taxon>Rhabditida</taxon>
        <taxon>Tylenchina</taxon>
        <taxon>Panagrolaimomorpha</taxon>
        <taxon>Strongyloidoidea</taxon>
        <taxon>Steinernematidae</taxon>
        <taxon>Steinernema</taxon>
    </lineage>
</organism>
<protein>
    <submittedName>
        <fullName evidence="1">Uncharacterized protein</fullName>
    </submittedName>
</protein>
<keyword evidence="2" id="KW-1185">Reference proteome</keyword>
<accession>A0A4U5M746</accession>
<reference evidence="1 2" key="1">
    <citation type="journal article" date="2015" name="Genome Biol.">
        <title>Comparative genomics of Steinernema reveals deeply conserved gene regulatory networks.</title>
        <authorList>
            <person name="Dillman A.R."/>
            <person name="Macchietto M."/>
            <person name="Porter C.F."/>
            <person name="Rogers A."/>
            <person name="Williams B."/>
            <person name="Antoshechkin I."/>
            <person name="Lee M.M."/>
            <person name="Goodwin Z."/>
            <person name="Lu X."/>
            <person name="Lewis E.E."/>
            <person name="Goodrich-Blair H."/>
            <person name="Stock S.P."/>
            <person name="Adams B.J."/>
            <person name="Sternberg P.W."/>
            <person name="Mortazavi A."/>
        </authorList>
    </citation>
    <scope>NUCLEOTIDE SEQUENCE [LARGE SCALE GENOMIC DNA]</scope>
    <source>
        <strain evidence="1 2">ALL</strain>
    </source>
</reference>
<dbReference type="EMBL" id="AZBU02000009">
    <property type="protein sequence ID" value="TKR64694.1"/>
    <property type="molecule type" value="Genomic_DNA"/>
</dbReference>
<sequence length="88" mass="10503">MMLSIAKNFNSNYYQRGVCTMAKKQPKSENQLLRRRKSHQQCIKIIEVARHDHEKADLCSFYIVFFVETNKELRIAEEELNVQEELIQ</sequence>
<dbReference type="AlphaFoldDB" id="A0A4U5M746"/>
<comment type="caution">
    <text evidence="1">The sequence shown here is derived from an EMBL/GenBank/DDBJ whole genome shotgun (WGS) entry which is preliminary data.</text>
</comment>
<reference evidence="1 2" key="2">
    <citation type="journal article" date="2019" name="G3 (Bethesda)">
        <title>Hybrid Assembly of the Genome of the Entomopathogenic Nematode Steinernema carpocapsae Identifies the X-Chromosome.</title>
        <authorList>
            <person name="Serra L."/>
            <person name="Macchietto M."/>
            <person name="Macias-Munoz A."/>
            <person name="McGill C.J."/>
            <person name="Rodriguez I.M."/>
            <person name="Rodriguez B."/>
            <person name="Murad R."/>
            <person name="Mortazavi A."/>
        </authorList>
    </citation>
    <scope>NUCLEOTIDE SEQUENCE [LARGE SCALE GENOMIC DNA]</scope>
    <source>
        <strain evidence="1 2">ALL</strain>
    </source>
</reference>
<proteinExistence type="predicted"/>
<evidence type="ECO:0000313" key="2">
    <source>
        <dbReference type="Proteomes" id="UP000298663"/>
    </source>
</evidence>
<gene>
    <name evidence="1" type="ORF">L596_025184</name>
</gene>
<name>A0A4U5M746_STECR</name>
<evidence type="ECO:0000313" key="1">
    <source>
        <dbReference type="EMBL" id="TKR64694.1"/>
    </source>
</evidence>
<dbReference type="Proteomes" id="UP000298663">
    <property type="component" value="Unassembled WGS sequence"/>
</dbReference>